<evidence type="ECO:0000256" key="1">
    <source>
        <dbReference type="ARBA" id="ARBA00022603"/>
    </source>
</evidence>
<evidence type="ECO:0000256" key="3">
    <source>
        <dbReference type="ARBA" id="ARBA00022688"/>
    </source>
</evidence>
<comment type="pathway">
    <text evidence="5">Cofactor biosynthesis; ubiquinone biosynthesis.</text>
</comment>
<evidence type="ECO:0000256" key="2">
    <source>
        <dbReference type="ARBA" id="ARBA00022679"/>
    </source>
</evidence>
<feature type="binding site" evidence="5">
    <location>
        <position position="115"/>
    </location>
    <ligand>
        <name>S-adenosyl-L-methionine</name>
        <dbReference type="ChEBI" id="CHEBI:59789"/>
    </ligand>
</feature>
<dbReference type="Proteomes" id="UP000327044">
    <property type="component" value="Unassembled WGS sequence"/>
</dbReference>
<organism evidence="6">
    <name type="scientific">Photinus pyralis</name>
    <name type="common">Common eastern firefly</name>
    <name type="synonym">Lampyris pyralis</name>
    <dbReference type="NCBI Taxonomy" id="7054"/>
    <lineage>
        <taxon>Eukaryota</taxon>
        <taxon>Metazoa</taxon>
        <taxon>Ecdysozoa</taxon>
        <taxon>Arthropoda</taxon>
        <taxon>Hexapoda</taxon>
        <taxon>Insecta</taxon>
        <taxon>Pterygota</taxon>
        <taxon>Neoptera</taxon>
        <taxon>Endopterygota</taxon>
        <taxon>Coleoptera</taxon>
        <taxon>Polyphaga</taxon>
        <taxon>Elateriformia</taxon>
        <taxon>Elateroidea</taxon>
        <taxon>Lampyridae</taxon>
        <taxon>Lampyrinae</taxon>
        <taxon>Photinus</taxon>
    </lineage>
</organism>
<dbReference type="EMBL" id="VVIM01000001">
    <property type="protein sequence ID" value="KAB0804657.1"/>
    <property type="molecule type" value="Genomic_DNA"/>
</dbReference>
<dbReference type="HAMAP" id="MF_00472">
    <property type="entry name" value="UbiG"/>
    <property type="match status" value="1"/>
</dbReference>
<dbReference type="EC" id="2.1.1.-" evidence="5"/>
<dbReference type="Pfam" id="PF13489">
    <property type="entry name" value="Methyltransf_23"/>
    <property type="match status" value="1"/>
</dbReference>
<keyword evidence="5" id="KW-0460">Magnesium</keyword>
<keyword evidence="1 5" id="KW-0489">Methyltransferase</keyword>
<evidence type="ECO:0000256" key="4">
    <source>
        <dbReference type="ARBA" id="ARBA00022691"/>
    </source>
</evidence>
<dbReference type="EMBL" id="GEZM01052556">
    <property type="protein sequence ID" value="JAV74442.1"/>
    <property type="molecule type" value="Transcribed_RNA"/>
</dbReference>
<dbReference type="OrthoDB" id="3265906at2759"/>
<comment type="cofactor">
    <cofactor evidence="5">
        <name>Mg(2+)</name>
        <dbReference type="ChEBI" id="CHEBI:18420"/>
    </cofactor>
</comment>
<reference evidence="7" key="3">
    <citation type="submission" date="2019-08" db="EMBL/GenBank/DDBJ databases">
        <authorList>
            <consortium name="Photinus pyralis genome working group"/>
            <person name="Fallon T.R."/>
            <person name="Sander Lower S.E."/>
            <person name="Weng J.-K."/>
        </authorList>
    </citation>
    <scope>NUCLEOTIDE SEQUENCE</scope>
    <source>
        <strain evidence="7">1611_PpyrPB1</strain>
        <tissue evidence="7">Whole body</tissue>
    </source>
</reference>
<comment type="subunit">
    <text evidence="5">Component of a multi-subunit COQ enzyme complex.</text>
</comment>
<keyword evidence="5" id="KW-0472">Membrane</keyword>
<evidence type="ECO:0000256" key="5">
    <source>
        <dbReference type="HAMAP-Rule" id="MF_03190"/>
    </source>
</evidence>
<gene>
    <name evidence="5" type="primary">coq3</name>
    <name evidence="7" type="ORF">PPYR_01627</name>
</gene>
<evidence type="ECO:0000313" key="7">
    <source>
        <dbReference type="EMBL" id="KAB0804657.1"/>
    </source>
</evidence>
<comment type="subcellular location">
    <subcellularLocation>
        <location evidence="5">Mitochondrion inner membrane</location>
        <topology evidence="5">Peripheral membrane protein</topology>
        <orientation evidence="5">Matrix side</orientation>
    </subcellularLocation>
</comment>
<keyword evidence="8" id="KW-1185">Reference proteome</keyword>
<keyword evidence="2 5" id="KW-0808">Transferase</keyword>
<comment type="similarity">
    <text evidence="5">Belongs to the class I-like SAM-binding methyltransferase superfamily. UbiG/COQ3 family.</text>
</comment>
<feature type="binding site" evidence="5">
    <location>
        <position position="94"/>
    </location>
    <ligand>
        <name>S-adenosyl-L-methionine</name>
        <dbReference type="ChEBI" id="CHEBI:59789"/>
    </ligand>
</feature>
<comment type="function">
    <text evidence="5">O-methyltransferase required for two non-consecutive steps during ubiquinone biosynthesis. Catalyzes the 2 O-methylation of 3,4-dihydroxy-5-(all-trans-polyprenyl)benzoic acid into 4-hydroxy-3-methoxy-5-(all-trans-polyprenyl)benzoic acid. Also catalyzes the last step of ubiquinone biosynthesis by mediating methylation of 3-demethylubiquinone into ubiquinone. Also able to mediate the methylation of 3-demethylubiquinol into ubiquinol.</text>
</comment>
<keyword evidence="5" id="KW-0496">Mitochondrion</keyword>
<dbReference type="GO" id="GO:0046872">
    <property type="term" value="F:metal ion binding"/>
    <property type="evidence" value="ECO:0007669"/>
    <property type="project" value="UniProtKB-KW"/>
</dbReference>
<dbReference type="AlphaFoldDB" id="A0A1Y1LLB4"/>
<comment type="catalytic activity">
    <reaction evidence="5">
        <text>a 3,4-dihydroxy-5-(all-trans-polyprenyl)benzoate + S-adenosyl-L-methionine = a 4-hydroxy-3-methoxy-5-(all-trans-polyprenyl)benzoate + S-adenosyl-L-homocysteine + H(+)</text>
        <dbReference type="Rhea" id="RHEA:44452"/>
        <dbReference type="Rhea" id="RHEA-COMP:10930"/>
        <dbReference type="Rhea" id="RHEA-COMP:10931"/>
        <dbReference type="ChEBI" id="CHEBI:15378"/>
        <dbReference type="ChEBI" id="CHEBI:57856"/>
        <dbReference type="ChEBI" id="CHEBI:59789"/>
        <dbReference type="ChEBI" id="CHEBI:64694"/>
        <dbReference type="ChEBI" id="CHEBI:84443"/>
        <dbReference type="EC" id="2.1.1.114"/>
    </reaction>
</comment>
<evidence type="ECO:0000313" key="6">
    <source>
        <dbReference type="EMBL" id="JAV74442.1"/>
    </source>
</evidence>
<keyword evidence="5" id="KW-0479">Metal-binding</keyword>
<dbReference type="PANTHER" id="PTHR43464:SF19">
    <property type="entry name" value="UBIQUINONE BIOSYNTHESIS O-METHYLTRANSFERASE, MITOCHONDRIAL"/>
    <property type="match status" value="1"/>
</dbReference>
<dbReference type="GO" id="GO:0031314">
    <property type="term" value="C:extrinsic component of mitochondrial inner membrane"/>
    <property type="evidence" value="ECO:0007669"/>
    <property type="project" value="UniProtKB-UniRule"/>
</dbReference>
<dbReference type="EC" id="2.1.1.114" evidence="5"/>
<dbReference type="PANTHER" id="PTHR43464">
    <property type="entry name" value="METHYLTRANSFERASE"/>
    <property type="match status" value="1"/>
</dbReference>
<name>A0A1Y1LLB4_PHOPY</name>
<dbReference type="InParanoid" id="A0A1Y1LLB4"/>
<dbReference type="InterPro" id="IPR010233">
    <property type="entry name" value="UbiG_MeTrfase"/>
</dbReference>
<proteinExistence type="inferred from homology"/>
<dbReference type="UniPathway" id="UPA00232"/>
<dbReference type="NCBIfam" id="TIGR01983">
    <property type="entry name" value="UbiG"/>
    <property type="match status" value="1"/>
</dbReference>
<feature type="binding site" evidence="5">
    <location>
        <position position="65"/>
    </location>
    <ligand>
        <name>S-adenosyl-L-methionine</name>
        <dbReference type="ChEBI" id="CHEBI:59789"/>
    </ligand>
</feature>
<dbReference type="GO" id="GO:0061542">
    <property type="term" value="F:3-demethylubiquinol 3-O-methyltransferase activity"/>
    <property type="evidence" value="ECO:0007669"/>
    <property type="project" value="UniProtKB-UniRule"/>
</dbReference>
<comment type="catalytic activity">
    <reaction evidence="5">
        <text>a 3-demethylubiquinone + S-adenosyl-L-methionine = a ubiquinone + S-adenosyl-L-homocysteine</text>
        <dbReference type="Rhea" id="RHEA:81215"/>
        <dbReference type="Rhea" id="RHEA-COMP:9565"/>
        <dbReference type="Rhea" id="RHEA-COMP:19654"/>
        <dbReference type="ChEBI" id="CHEBI:16389"/>
        <dbReference type="ChEBI" id="CHEBI:57856"/>
        <dbReference type="ChEBI" id="CHEBI:59789"/>
        <dbReference type="ChEBI" id="CHEBI:231825"/>
    </reaction>
</comment>
<sequence>MAASLSPKMGFLQLKRISYLVQYCRISNVTASIVAQDFESFTKQGDVLWNVDGPAKPLHRMTPLRTQFIMEGLMATQSSATATPLTEKLVLDVGCGGGILTEALARRGLKIDGVDANYDHISTARSHARLDNSLTNLNYHCTTMEMHGTKNCEKYDAVVVSEVIEHVIPQHQFLDACIRCLKPGGSLFITTLNKTFMSWLVCVMLTQEIFNVIPRNTHTWNNFITPNEITEFLKKYKCEVQTVKGLYFEFLTKNWFWASSDSYWYALHAIKE</sequence>
<dbReference type="InterPro" id="IPR029063">
    <property type="entry name" value="SAM-dependent_MTases_sf"/>
</dbReference>
<dbReference type="CDD" id="cd02440">
    <property type="entry name" value="AdoMet_MTases"/>
    <property type="match status" value="1"/>
</dbReference>
<feature type="binding site" evidence="5">
    <location>
        <position position="161"/>
    </location>
    <ligand>
        <name>S-adenosyl-L-methionine</name>
        <dbReference type="ChEBI" id="CHEBI:59789"/>
    </ligand>
</feature>
<keyword evidence="4 5" id="KW-0949">S-adenosyl-L-methionine</keyword>
<comment type="catalytic activity">
    <reaction evidence="5">
        <text>a 3-demethylubiquinol + S-adenosyl-L-methionine = a ubiquinol + S-adenosyl-L-homocysteine + H(+)</text>
        <dbReference type="Rhea" id="RHEA:44380"/>
        <dbReference type="Rhea" id="RHEA-COMP:9566"/>
        <dbReference type="Rhea" id="RHEA-COMP:10914"/>
        <dbReference type="ChEBI" id="CHEBI:15378"/>
        <dbReference type="ChEBI" id="CHEBI:17976"/>
        <dbReference type="ChEBI" id="CHEBI:57856"/>
        <dbReference type="ChEBI" id="CHEBI:59789"/>
        <dbReference type="ChEBI" id="CHEBI:84422"/>
        <dbReference type="EC" id="2.1.1.64"/>
    </reaction>
</comment>
<feature type="binding site" evidence="5">
    <location>
        <position position="162"/>
    </location>
    <ligand>
        <name>Mg(2+)</name>
        <dbReference type="ChEBI" id="CHEBI:18420"/>
    </ligand>
</feature>
<dbReference type="Gene3D" id="3.40.50.150">
    <property type="entry name" value="Vaccinia Virus protein VP39"/>
    <property type="match status" value="1"/>
</dbReference>
<protein>
    <recommendedName>
        <fullName evidence="5">Ubiquinone biosynthesis O-methyltransferase, mitochondrial</fullName>
    </recommendedName>
    <alternativeName>
        <fullName evidence="5">3-demethylubiquinol 3-O-methyltransferase</fullName>
        <ecNumber evidence="5">2.1.1.64</ecNumber>
    </alternativeName>
    <alternativeName>
        <fullName evidence="5">3-demethylubiquinone 3-O-methyltransferase</fullName>
        <ecNumber evidence="5">2.1.1.-</ecNumber>
    </alternativeName>
    <alternativeName>
        <fullName evidence="5">Polyprenyldihydroxybenzoate methyltransferase</fullName>
        <ecNumber evidence="5">2.1.1.114</ecNumber>
    </alternativeName>
</protein>
<dbReference type="GO" id="GO:0032259">
    <property type="term" value="P:methylation"/>
    <property type="evidence" value="ECO:0007669"/>
    <property type="project" value="UniProtKB-KW"/>
</dbReference>
<reference evidence="7 8" key="2">
    <citation type="journal article" date="2018" name="Elife">
        <title>Firefly genomes illuminate parallel origins of bioluminescence in beetles.</title>
        <authorList>
            <person name="Fallon T.R."/>
            <person name="Lower S.E."/>
            <person name="Chang C.H."/>
            <person name="Bessho-Uehara M."/>
            <person name="Martin G.J."/>
            <person name="Bewick A.J."/>
            <person name="Behringer M."/>
            <person name="Debat H.J."/>
            <person name="Wong I."/>
            <person name="Day J.C."/>
            <person name="Suvorov A."/>
            <person name="Silva C.J."/>
            <person name="Stanger-Hall K.F."/>
            <person name="Hall D.W."/>
            <person name="Schmitz R.J."/>
            <person name="Nelson D.R."/>
            <person name="Lewis S.M."/>
            <person name="Shigenobu S."/>
            <person name="Bybee S.M."/>
            <person name="Larracuente A.M."/>
            <person name="Oba Y."/>
            <person name="Weng J.K."/>
        </authorList>
    </citation>
    <scope>NUCLEOTIDE SEQUENCE [LARGE SCALE GENOMIC DNA]</scope>
    <source>
        <strain evidence="7">1611_PpyrPB1</strain>
        <tissue evidence="7">Whole body</tissue>
    </source>
</reference>
<keyword evidence="5" id="KW-0999">Mitochondrion inner membrane</keyword>
<dbReference type="GO" id="GO:0010420">
    <property type="term" value="F:polyprenyldihydroxybenzoate methyltransferase activity"/>
    <property type="evidence" value="ECO:0007669"/>
    <property type="project" value="UniProtKB-UniRule"/>
</dbReference>
<feature type="binding site" evidence="5">
    <location>
        <position position="166"/>
    </location>
    <ligand>
        <name>Mg(2+)</name>
        <dbReference type="ChEBI" id="CHEBI:18420"/>
    </ligand>
</feature>
<reference evidence="6" key="1">
    <citation type="journal article" date="2016" name="Sci. Rep.">
        <title>Molecular characterization of firefly nuptial gifts: a multi-omics approach sheds light on postcopulatory sexual selection.</title>
        <authorList>
            <person name="Al-Wathiqui N."/>
            <person name="Fallon T.R."/>
            <person name="South A."/>
            <person name="Weng J.K."/>
            <person name="Lewis S.M."/>
        </authorList>
    </citation>
    <scope>NUCLEOTIDE SEQUENCE</scope>
</reference>
<keyword evidence="3 5" id="KW-0831">Ubiquinone biosynthesis</keyword>
<dbReference type="EC" id="2.1.1.64" evidence="5"/>
<dbReference type="SUPFAM" id="SSF53335">
    <property type="entry name" value="S-adenosyl-L-methionine-dependent methyltransferases"/>
    <property type="match status" value="1"/>
</dbReference>
<evidence type="ECO:0000313" key="8">
    <source>
        <dbReference type="Proteomes" id="UP000327044"/>
    </source>
</evidence>
<feature type="binding site" evidence="5">
    <location>
        <position position="165"/>
    </location>
    <ligand>
        <name>Mg(2+)</name>
        <dbReference type="ChEBI" id="CHEBI:18420"/>
    </ligand>
</feature>
<accession>A0A1Y1LLB4</accession>